<dbReference type="Pfam" id="PF00893">
    <property type="entry name" value="Multi_Drug_Res"/>
    <property type="match status" value="1"/>
</dbReference>
<comment type="caution">
    <text evidence="9">The sequence shown here is derived from an EMBL/GenBank/DDBJ whole genome shotgun (WGS) entry which is preliminary data.</text>
</comment>
<evidence type="ECO:0000313" key="10">
    <source>
        <dbReference type="Proteomes" id="UP001527866"/>
    </source>
</evidence>
<gene>
    <name evidence="9" type="ORF">O4J56_22905</name>
</gene>
<evidence type="ECO:0000256" key="5">
    <source>
        <dbReference type="ARBA" id="ARBA00022989"/>
    </source>
</evidence>
<dbReference type="SUPFAM" id="SSF103481">
    <property type="entry name" value="Multidrug resistance efflux transporter EmrE"/>
    <property type="match status" value="1"/>
</dbReference>
<dbReference type="Proteomes" id="UP001527866">
    <property type="component" value="Unassembled WGS sequence"/>
</dbReference>
<feature type="transmembrane region" description="Helical" evidence="8">
    <location>
        <begin position="84"/>
        <end position="105"/>
    </location>
</feature>
<evidence type="ECO:0000256" key="7">
    <source>
        <dbReference type="RuleBase" id="RU003942"/>
    </source>
</evidence>
<dbReference type="InterPro" id="IPR045324">
    <property type="entry name" value="Small_multidrug_res"/>
</dbReference>
<keyword evidence="5 8" id="KW-1133">Transmembrane helix</keyword>
<evidence type="ECO:0000256" key="2">
    <source>
        <dbReference type="ARBA" id="ARBA00022448"/>
    </source>
</evidence>
<evidence type="ECO:0000256" key="6">
    <source>
        <dbReference type="ARBA" id="ARBA00023136"/>
    </source>
</evidence>
<protein>
    <submittedName>
        <fullName evidence="9">Multidrug efflux SMR transporter</fullName>
    </submittedName>
</protein>
<evidence type="ECO:0000256" key="4">
    <source>
        <dbReference type="ARBA" id="ARBA00022692"/>
    </source>
</evidence>
<dbReference type="PANTHER" id="PTHR30561">
    <property type="entry name" value="SMR FAMILY PROTON-DEPENDENT DRUG EFFLUX TRANSPORTER SUGE"/>
    <property type="match status" value="1"/>
</dbReference>
<name>A0ABT4UAK5_9ACTN</name>
<accession>A0ABT4UAK5</accession>
<dbReference type="InterPro" id="IPR037185">
    <property type="entry name" value="EmrE-like"/>
</dbReference>
<keyword evidence="3" id="KW-1003">Cell membrane</keyword>
<evidence type="ECO:0000256" key="3">
    <source>
        <dbReference type="ARBA" id="ARBA00022475"/>
    </source>
</evidence>
<keyword evidence="10" id="KW-1185">Reference proteome</keyword>
<keyword evidence="6 8" id="KW-0472">Membrane</keyword>
<evidence type="ECO:0000256" key="1">
    <source>
        <dbReference type="ARBA" id="ARBA00004651"/>
    </source>
</evidence>
<keyword evidence="2" id="KW-0813">Transport</keyword>
<dbReference type="InterPro" id="IPR000390">
    <property type="entry name" value="Small_drug/metabolite_transptr"/>
</dbReference>
<comment type="similarity">
    <text evidence="7">Belongs to the drug/metabolite transporter (DMT) superfamily. Small multidrug resistance (SMR) (TC 2.A.7.1) family.</text>
</comment>
<dbReference type="PANTHER" id="PTHR30561:SF0">
    <property type="entry name" value="GUANIDINIUM EXPORTER"/>
    <property type="match status" value="1"/>
</dbReference>
<dbReference type="RefSeq" id="WP_270688541.1">
    <property type="nucleotide sequence ID" value="NZ_JAQFWQ010000081.1"/>
</dbReference>
<feature type="transmembrane region" description="Helical" evidence="8">
    <location>
        <begin position="59"/>
        <end position="78"/>
    </location>
</feature>
<evidence type="ECO:0000313" key="9">
    <source>
        <dbReference type="EMBL" id="MDA2813514.1"/>
    </source>
</evidence>
<dbReference type="EMBL" id="JAQFWQ010000081">
    <property type="protein sequence ID" value="MDA2813514.1"/>
    <property type="molecule type" value="Genomic_DNA"/>
</dbReference>
<reference evidence="9 10" key="1">
    <citation type="submission" date="2023-01" db="EMBL/GenBank/DDBJ databases">
        <title>Draft genome sequence of Nocardiopsis sp. RSe5-2 isolated from halophytes.</title>
        <authorList>
            <person name="Duangmal K."/>
            <person name="Chantavorakit T."/>
        </authorList>
    </citation>
    <scope>NUCLEOTIDE SEQUENCE [LARGE SCALE GENOMIC DNA]</scope>
    <source>
        <strain evidence="9 10">RSe5-2</strain>
    </source>
</reference>
<proteinExistence type="inferred from homology"/>
<dbReference type="Gene3D" id="1.10.3730.20">
    <property type="match status" value="1"/>
</dbReference>
<evidence type="ECO:0000256" key="8">
    <source>
        <dbReference type="SAM" id="Phobius"/>
    </source>
</evidence>
<comment type="subcellular location">
    <subcellularLocation>
        <location evidence="1 7">Cell membrane</location>
        <topology evidence="1 7">Multi-pass membrane protein</topology>
    </subcellularLocation>
</comment>
<organism evidence="9 10">
    <name type="scientific">Nocardiopsis endophytica</name>
    <dbReference type="NCBI Taxonomy" id="3018445"/>
    <lineage>
        <taxon>Bacteria</taxon>
        <taxon>Bacillati</taxon>
        <taxon>Actinomycetota</taxon>
        <taxon>Actinomycetes</taxon>
        <taxon>Streptosporangiales</taxon>
        <taxon>Nocardiopsidaceae</taxon>
        <taxon>Nocardiopsis</taxon>
    </lineage>
</organism>
<keyword evidence="4 7" id="KW-0812">Transmembrane</keyword>
<sequence>MRMPWMVLLVSAVFEAVWATAMGMSDGFSEPVPTAVFAVALAVSMVGLGWAVKHIPIGTGYAVWVGLGAALTVVYAMATGAEPVSAAKAVFIGGIILAVVGLKLVPGEKAPDEGARWSVDA</sequence>
<feature type="transmembrane region" description="Helical" evidence="8">
    <location>
        <begin position="35"/>
        <end position="52"/>
    </location>
</feature>